<dbReference type="GO" id="GO:0005886">
    <property type="term" value="C:plasma membrane"/>
    <property type="evidence" value="ECO:0007669"/>
    <property type="project" value="UniProtKB-SubCell"/>
</dbReference>
<dbReference type="AlphaFoldDB" id="A0A1W0WSX5"/>
<dbReference type="OrthoDB" id="3352408at2759"/>
<dbReference type="GO" id="GO:0036376">
    <property type="term" value="P:sodium ion export across plasma membrane"/>
    <property type="evidence" value="ECO:0007669"/>
    <property type="project" value="TreeGrafter"/>
</dbReference>
<name>A0A1W0WSX5_HYPEX</name>
<dbReference type="EMBL" id="MTYJ01000051">
    <property type="protein sequence ID" value="OQV18253.1"/>
    <property type="molecule type" value="Genomic_DNA"/>
</dbReference>
<evidence type="ECO:0000313" key="3">
    <source>
        <dbReference type="EMBL" id="OQV18253.1"/>
    </source>
</evidence>
<dbReference type="InterPro" id="IPR023299">
    <property type="entry name" value="ATPase_P-typ_cyto_dom_N"/>
</dbReference>
<evidence type="ECO:0000313" key="4">
    <source>
        <dbReference type="Proteomes" id="UP000192578"/>
    </source>
</evidence>
<reference evidence="4" key="1">
    <citation type="submission" date="2017-01" db="EMBL/GenBank/DDBJ databases">
        <title>Comparative genomics of anhydrobiosis in the tardigrade Hypsibius dujardini.</title>
        <authorList>
            <person name="Yoshida Y."/>
            <person name="Koutsovoulos G."/>
            <person name="Laetsch D."/>
            <person name="Stevens L."/>
            <person name="Kumar S."/>
            <person name="Horikawa D."/>
            <person name="Ishino K."/>
            <person name="Komine S."/>
            <person name="Tomita M."/>
            <person name="Blaxter M."/>
            <person name="Arakawa K."/>
        </authorList>
    </citation>
    <scope>NUCLEOTIDE SEQUENCE [LARGE SCALE GENOMIC DNA]</scope>
    <source>
        <strain evidence="4">Z151</strain>
    </source>
</reference>
<dbReference type="PRINTS" id="PR00119">
    <property type="entry name" value="CATATPASE"/>
</dbReference>
<dbReference type="Gene3D" id="3.40.50.1000">
    <property type="entry name" value="HAD superfamily/HAD-like"/>
    <property type="match status" value="1"/>
</dbReference>
<keyword evidence="4" id="KW-1185">Reference proteome</keyword>
<evidence type="ECO:0000256" key="1">
    <source>
        <dbReference type="ARBA" id="ARBA00004651"/>
    </source>
</evidence>
<dbReference type="Gene3D" id="3.40.1110.10">
    <property type="entry name" value="Calcium-transporting ATPase, cytoplasmic domain N"/>
    <property type="match status" value="1"/>
</dbReference>
<dbReference type="GO" id="GO:0006883">
    <property type="term" value="P:intracellular sodium ion homeostasis"/>
    <property type="evidence" value="ECO:0007669"/>
    <property type="project" value="TreeGrafter"/>
</dbReference>
<dbReference type="PANTHER" id="PTHR43294:SF13">
    <property type="entry name" value="SODIUM_POTASSIUM-TRANSPORTING ATPASE SUBUNIT ALPHA"/>
    <property type="match status" value="1"/>
</dbReference>
<gene>
    <name evidence="3" type="ORF">BV898_07649</name>
</gene>
<dbReference type="SUPFAM" id="SSF81660">
    <property type="entry name" value="Metal cation-transporting ATPase, ATP-binding domain N"/>
    <property type="match status" value="1"/>
</dbReference>
<dbReference type="GO" id="GO:0000166">
    <property type="term" value="F:nucleotide binding"/>
    <property type="evidence" value="ECO:0007669"/>
    <property type="project" value="InterPro"/>
</dbReference>
<dbReference type="GO" id="GO:0005391">
    <property type="term" value="F:P-type sodium:potassium-exchanging transporter activity"/>
    <property type="evidence" value="ECO:0007669"/>
    <property type="project" value="TreeGrafter"/>
</dbReference>
<dbReference type="SUPFAM" id="SSF56784">
    <property type="entry name" value="HAD-like"/>
    <property type="match status" value="1"/>
</dbReference>
<dbReference type="InterPro" id="IPR050510">
    <property type="entry name" value="Cation_transp_ATPase_P-type"/>
</dbReference>
<dbReference type="PANTHER" id="PTHR43294">
    <property type="entry name" value="SODIUM/POTASSIUM-TRANSPORTING ATPASE SUBUNIT ALPHA"/>
    <property type="match status" value="1"/>
</dbReference>
<keyword evidence="2" id="KW-1003">Cell membrane</keyword>
<dbReference type="InterPro" id="IPR023214">
    <property type="entry name" value="HAD_sf"/>
</dbReference>
<dbReference type="GO" id="GO:0030007">
    <property type="term" value="P:intracellular potassium ion homeostasis"/>
    <property type="evidence" value="ECO:0007669"/>
    <property type="project" value="TreeGrafter"/>
</dbReference>
<sequence length="205" mass="22153">MAARAKNKVVAEIPFNSTIKYQVSVHERDIGGGRKGYMVVMKGAPERIWSRCSTVLSQGKECKKDKTWDDKFNGAYAVLGGMGERVLGFCDLLLPEGQYPYPTSFDAKEPNFPLEGLRFLGLISLIDPPRAAVPDAVSKCRSAGIQVIMVTVDHPATAKAIARSVGIISAGSETVEDIADRLGVPVQNVNQRDAPAIVIHGSDLR</sequence>
<protein>
    <submittedName>
        <fullName evidence="3">Sodium/potassium-transporting ATPase subunit alpha-A</fullName>
    </submittedName>
</protein>
<dbReference type="GO" id="GO:1902600">
    <property type="term" value="P:proton transmembrane transport"/>
    <property type="evidence" value="ECO:0007669"/>
    <property type="project" value="TreeGrafter"/>
</dbReference>
<dbReference type="InterPro" id="IPR036412">
    <property type="entry name" value="HAD-like_sf"/>
</dbReference>
<organism evidence="3 4">
    <name type="scientific">Hypsibius exemplaris</name>
    <name type="common">Freshwater tardigrade</name>
    <dbReference type="NCBI Taxonomy" id="2072580"/>
    <lineage>
        <taxon>Eukaryota</taxon>
        <taxon>Metazoa</taxon>
        <taxon>Ecdysozoa</taxon>
        <taxon>Tardigrada</taxon>
        <taxon>Eutardigrada</taxon>
        <taxon>Parachela</taxon>
        <taxon>Hypsibioidea</taxon>
        <taxon>Hypsibiidae</taxon>
        <taxon>Hypsibius</taxon>
    </lineage>
</organism>
<keyword evidence="2" id="KW-0472">Membrane</keyword>
<comment type="subcellular location">
    <subcellularLocation>
        <location evidence="1">Cell membrane</location>
        <topology evidence="1">Multi-pass membrane protein</topology>
    </subcellularLocation>
</comment>
<accession>A0A1W0WSX5</accession>
<dbReference type="GO" id="GO:1990573">
    <property type="term" value="P:potassium ion import across plasma membrane"/>
    <property type="evidence" value="ECO:0007669"/>
    <property type="project" value="TreeGrafter"/>
</dbReference>
<proteinExistence type="predicted"/>
<comment type="caution">
    <text evidence="3">The sequence shown here is derived from an EMBL/GenBank/DDBJ whole genome shotgun (WGS) entry which is preliminary data.</text>
</comment>
<dbReference type="Proteomes" id="UP000192578">
    <property type="component" value="Unassembled WGS sequence"/>
</dbReference>
<evidence type="ECO:0000256" key="2">
    <source>
        <dbReference type="ARBA" id="ARBA00022475"/>
    </source>
</evidence>
<dbReference type="Pfam" id="PF13246">
    <property type="entry name" value="Cation_ATPase"/>
    <property type="match status" value="1"/>
</dbReference>